<dbReference type="AlphaFoldDB" id="A0AA85B3X9"/>
<feature type="compositionally biased region" description="Basic and acidic residues" evidence="1">
    <location>
        <begin position="66"/>
        <end position="78"/>
    </location>
</feature>
<dbReference type="Proteomes" id="UP000050791">
    <property type="component" value="Unassembled WGS sequence"/>
</dbReference>
<evidence type="ECO:0000313" key="2">
    <source>
        <dbReference type="Proteomes" id="UP000050791"/>
    </source>
</evidence>
<feature type="region of interest" description="Disordered" evidence="1">
    <location>
        <begin position="58"/>
        <end position="78"/>
    </location>
</feature>
<accession>A0AA85B3X9</accession>
<evidence type="ECO:0000313" key="3">
    <source>
        <dbReference type="WBParaSite" id="SMTH1_28260.1"/>
    </source>
</evidence>
<dbReference type="WBParaSite" id="SMTH1_28260.1">
    <property type="protein sequence ID" value="SMTH1_28260.1"/>
    <property type="gene ID" value="SMTH1_28260"/>
</dbReference>
<reference evidence="3" key="1">
    <citation type="submission" date="2023-11" db="UniProtKB">
        <authorList>
            <consortium name="WormBaseParasite"/>
        </authorList>
    </citation>
    <scope>IDENTIFICATION</scope>
</reference>
<protein>
    <submittedName>
        <fullName evidence="3">Uncharacterized protein</fullName>
    </submittedName>
</protein>
<sequence>MIIIVFISQYLLCIETSENMFQSLKVDLPNYKTQINFHNNMNRSNDSQLNFKRINTISSNTTNQYHPREEHKLHNNKS</sequence>
<organism evidence="2 3">
    <name type="scientific">Schistosoma mattheei</name>
    <dbReference type="NCBI Taxonomy" id="31246"/>
    <lineage>
        <taxon>Eukaryota</taxon>
        <taxon>Metazoa</taxon>
        <taxon>Spiralia</taxon>
        <taxon>Lophotrochozoa</taxon>
        <taxon>Platyhelminthes</taxon>
        <taxon>Trematoda</taxon>
        <taxon>Digenea</taxon>
        <taxon>Strigeidida</taxon>
        <taxon>Schistosomatoidea</taxon>
        <taxon>Schistosomatidae</taxon>
        <taxon>Schistosoma</taxon>
    </lineage>
</organism>
<proteinExistence type="predicted"/>
<evidence type="ECO:0000256" key="1">
    <source>
        <dbReference type="SAM" id="MobiDB-lite"/>
    </source>
</evidence>
<name>A0AA85B3X9_9TREM</name>